<feature type="binding site" evidence="4">
    <location>
        <position position="249"/>
    </location>
    <ligand>
        <name>substrate</name>
    </ligand>
</feature>
<comment type="similarity">
    <text evidence="4">Belongs to the UPP synthase family.</text>
</comment>
<keyword evidence="3 4" id="KW-0460">Magnesium</keyword>
<feature type="active site" evidence="4">
    <location>
        <position position="84"/>
    </location>
</feature>
<sequence length="310" mass="34233">MTERGTTGRAAPDETGPGATDHGVPRARATAEGRPGGWQRGDAPGGQRRGDEPGRKRSGAGPGEQRRDEGRPRAAPVHVACVMDGNGRWAQRRSLPRTAGHQAAEAAIIDVIEAARAAGVGWLSLYAFSTENWGRPGTEVDYLLRLVRRVVRKHAPLLLARGIRCRFLGVADPRIPRELARDFDDLTTLTAHNRGMTLTVAFDHGGRRDIVEAARSLIRSGTPADEVTERLFADHLPFPDTPDVDLVIRTSGEQRISNFMLWQVAYAEWIFPEVLWPDFRAPDFLACLHTYRRRDRRFGGVAPRTDGDPS</sequence>
<evidence type="ECO:0000313" key="6">
    <source>
        <dbReference type="EMBL" id="QGV77325.1"/>
    </source>
</evidence>
<dbReference type="AlphaFoldDB" id="A0A6I6FE16"/>
<feature type="binding site" evidence="4">
    <location>
        <begin position="255"/>
        <end position="257"/>
    </location>
    <ligand>
        <name>substrate</name>
    </ligand>
</feature>
<feature type="binding site" evidence="4">
    <location>
        <position position="97"/>
    </location>
    <ligand>
        <name>substrate</name>
    </ligand>
</feature>
<dbReference type="HAMAP" id="MF_01139">
    <property type="entry name" value="ISPT"/>
    <property type="match status" value="1"/>
</dbReference>
<keyword evidence="7" id="KW-1185">Reference proteome</keyword>
<comment type="subunit">
    <text evidence="4">Homodimer.</text>
</comment>
<dbReference type="GO" id="GO:0008834">
    <property type="term" value="F:ditrans,polycis-undecaprenyl-diphosphate synthase [(2E,6E)-farnesyl-diphosphate specific] activity"/>
    <property type="evidence" value="ECO:0007669"/>
    <property type="project" value="TreeGrafter"/>
</dbReference>
<dbReference type="InterPro" id="IPR018520">
    <property type="entry name" value="UPP_synth-like_CS"/>
</dbReference>
<feature type="binding site" evidence="4">
    <location>
        <position position="89"/>
    </location>
    <ligand>
        <name>substrate</name>
    </ligand>
</feature>
<dbReference type="Pfam" id="PF01255">
    <property type="entry name" value="Prenyltransf"/>
    <property type="match status" value="1"/>
</dbReference>
<evidence type="ECO:0000256" key="5">
    <source>
        <dbReference type="SAM" id="MobiDB-lite"/>
    </source>
</evidence>
<feature type="binding site" evidence="4">
    <location>
        <begin position="129"/>
        <end position="131"/>
    </location>
    <ligand>
        <name>substrate</name>
    </ligand>
</feature>
<feature type="active site" description="Proton acceptor" evidence="4">
    <location>
        <position position="132"/>
    </location>
</feature>
<evidence type="ECO:0000256" key="2">
    <source>
        <dbReference type="ARBA" id="ARBA00022723"/>
    </source>
</evidence>
<dbReference type="PANTHER" id="PTHR10291:SF0">
    <property type="entry name" value="DEHYDRODOLICHYL DIPHOSPHATE SYNTHASE 2"/>
    <property type="match status" value="1"/>
</dbReference>
<gene>
    <name evidence="6" type="primary">uppS</name>
    <name evidence="6" type="ORF">EIZ62_02930</name>
</gene>
<feature type="binding site" evidence="4">
    <location>
        <position position="101"/>
    </location>
    <ligand>
        <name>substrate</name>
    </ligand>
</feature>
<feature type="binding site" evidence="4">
    <location>
        <begin position="85"/>
        <end position="88"/>
    </location>
    <ligand>
        <name>substrate</name>
    </ligand>
</feature>
<dbReference type="SUPFAM" id="SSF64005">
    <property type="entry name" value="Undecaprenyl diphosphate synthase"/>
    <property type="match status" value="1"/>
</dbReference>
<dbReference type="Proteomes" id="UP000422572">
    <property type="component" value="Chromosome"/>
</dbReference>
<comment type="function">
    <text evidence="4">Catalyzes the condensation of isopentenyl diphosphate (IPP) with allylic pyrophosphates generating different type of terpenoids.</text>
</comment>
<dbReference type="GO" id="GO:0016094">
    <property type="term" value="P:polyprenol biosynthetic process"/>
    <property type="evidence" value="ECO:0007669"/>
    <property type="project" value="TreeGrafter"/>
</dbReference>
<accession>A0A6I6FE16</accession>
<dbReference type="GO" id="GO:0000287">
    <property type="term" value="F:magnesium ion binding"/>
    <property type="evidence" value="ECO:0007669"/>
    <property type="project" value="UniProtKB-UniRule"/>
</dbReference>
<dbReference type="Gene3D" id="3.40.1180.10">
    <property type="entry name" value="Decaprenyl diphosphate synthase-like"/>
    <property type="match status" value="1"/>
</dbReference>
<dbReference type="PANTHER" id="PTHR10291">
    <property type="entry name" value="DEHYDRODOLICHYL DIPHOSPHATE SYNTHASE FAMILY MEMBER"/>
    <property type="match status" value="1"/>
</dbReference>
<evidence type="ECO:0000256" key="3">
    <source>
        <dbReference type="ARBA" id="ARBA00022842"/>
    </source>
</evidence>
<dbReference type="EMBL" id="CP034279">
    <property type="protein sequence ID" value="QGV77325.1"/>
    <property type="molecule type" value="Genomic_DNA"/>
</dbReference>
<dbReference type="NCBIfam" id="TIGR00055">
    <property type="entry name" value="uppS"/>
    <property type="match status" value="1"/>
</dbReference>
<evidence type="ECO:0000256" key="4">
    <source>
        <dbReference type="HAMAP-Rule" id="MF_01139"/>
    </source>
</evidence>
<dbReference type="CDD" id="cd00475">
    <property type="entry name" value="Cis_IPPS"/>
    <property type="match status" value="1"/>
</dbReference>
<dbReference type="GO" id="GO:0030145">
    <property type="term" value="F:manganese ion binding"/>
    <property type="evidence" value="ECO:0007669"/>
    <property type="project" value="TreeGrafter"/>
</dbReference>
<dbReference type="InterPro" id="IPR001441">
    <property type="entry name" value="UPP_synth-like"/>
</dbReference>
<feature type="binding site" evidence="4">
    <location>
        <position position="84"/>
    </location>
    <ligand>
        <name>Mg(2+)</name>
        <dbReference type="ChEBI" id="CHEBI:18420"/>
    </ligand>
</feature>
<feature type="region of interest" description="Disordered" evidence="5">
    <location>
        <begin position="1"/>
        <end position="76"/>
    </location>
</feature>
<dbReference type="EC" id="2.5.1.-" evidence="4"/>
<proteinExistence type="inferred from homology"/>
<evidence type="ECO:0000313" key="7">
    <source>
        <dbReference type="Proteomes" id="UP000422572"/>
    </source>
</evidence>
<dbReference type="KEGG" id="sfic:EIZ62_02930"/>
<dbReference type="GO" id="GO:0005829">
    <property type="term" value="C:cytosol"/>
    <property type="evidence" value="ECO:0007669"/>
    <property type="project" value="TreeGrafter"/>
</dbReference>
<feature type="binding site" evidence="4">
    <location>
        <position position="268"/>
    </location>
    <ligand>
        <name>Mg(2+)</name>
        <dbReference type="ChEBI" id="CHEBI:18420"/>
    </ligand>
</feature>
<feature type="binding site" evidence="4">
    <location>
        <position position="133"/>
    </location>
    <ligand>
        <name>substrate</name>
    </ligand>
</feature>
<name>A0A6I6FE16_9ACTN</name>
<comment type="cofactor">
    <cofactor evidence="4">
        <name>Mg(2+)</name>
        <dbReference type="ChEBI" id="CHEBI:18420"/>
    </cofactor>
    <text evidence="4">Binds 2 magnesium ions per subunit.</text>
</comment>
<keyword evidence="1 4" id="KW-0808">Transferase</keyword>
<protein>
    <recommendedName>
        <fullName evidence="4">Isoprenyl transferase</fullName>
        <ecNumber evidence="4">2.5.1.-</ecNumber>
    </recommendedName>
</protein>
<dbReference type="OrthoDB" id="4191603at2"/>
<dbReference type="InterPro" id="IPR036424">
    <property type="entry name" value="UPP_synth-like_sf"/>
</dbReference>
<evidence type="ECO:0000256" key="1">
    <source>
        <dbReference type="ARBA" id="ARBA00022679"/>
    </source>
</evidence>
<feature type="binding site" evidence="4">
    <location>
        <position position="135"/>
    </location>
    <ligand>
        <name>substrate</name>
    </ligand>
</feature>
<reference evidence="6 7" key="1">
    <citation type="submission" date="2018-12" db="EMBL/GenBank/DDBJ databases">
        <title>Complete genome sequence of Streptomyces ficellus NRRL8067, the producer of ficellomycin, feldamycin and nojirimycin.</title>
        <authorList>
            <person name="Zhang H."/>
            <person name="Yue R."/>
            <person name="Liu Y."/>
            <person name="Li M."/>
            <person name="Mu H."/>
            <person name="Zhang J."/>
        </authorList>
    </citation>
    <scope>NUCLEOTIDE SEQUENCE [LARGE SCALE GENOMIC DNA]</scope>
    <source>
        <strain evidence="6 7">NRRL 8067</strain>
    </source>
</reference>
<dbReference type="PROSITE" id="PS01066">
    <property type="entry name" value="UPP_SYNTHASE"/>
    <property type="match status" value="1"/>
</dbReference>
<organism evidence="6 7">
    <name type="scientific">Streptomyces ficellus</name>
    <dbReference type="NCBI Taxonomy" id="1977088"/>
    <lineage>
        <taxon>Bacteria</taxon>
        <taxon>Bacillati</taxon>
        <taxon>Actinomycetota</taxon>
        <taxon>Actinomycetes</taxon>
        <taxon>Kitasatosporales</taxon>
        <taxon>Streptomycetaceae</taxon>
        <taxon>Streptomyces</taxon>
    </lineage>
</organism>
<keyword evidence="2 4" id="KW-0479">Metal-binding</keyword>